<keyword evidence="2" id="KW-0813">Transport</keyword>
<proteinExistence type="inferred from homology"/>
<dbReference type="AlphaFoldDB" id="A0A917LRE9"/>
<keyword evidence="7" id="KW-1185">Reference proteome</keyword>
<dbReference type="GO" id="GO:0006865">
    <property type="term" value="P:amino acid transport"/>
    <property type="evidence" value="ECO:0007669"/>
    <property type="project" value="UniProtKB-KW"/>
</dbReference>
<sequence length="364" mass="39216">MLTLASATHGQGENPNTATIAIAGPMSGTSVSVGTQFQAGVRAAIALETDGTLLGKKLIVTEFDDRCRANIALSVAEEVVRQEPKLVIGHSCSTSTLATAPVYAAQEVLQITPASTDPNITELGLKTIFRMLGRDDQQGQLAAQHILEHFPEARIGILRFPTSYSIGATEEAMQVLERAGAEIAQMTQAVASATSYLEQVLLMMEANVDVVYVVGGVLDIGVFTRQASMLRADFRIISADSLISSTFPSITGPEADDVMFTFPAEIDNQVSPERFSEIAQAIYQHRNVEARGYALLSFAAVQVWIEGVNRAGSFAAAEVAAAIRESTIETIIGDVSFDEKGDITTDYPNFTWHIWRDGESHVME</sequence>
<reference evidence="6" key="2">
    <citation type="submission" date="2020-09" db="EMBL/GenBank/DDBJ databases">
        <authorList>
            <person name="Sun Q."/>
            <person name="Zhou Y."/>
        </authorList>
    </citation>
    <scope>NUCLEOTIDE SEQUENCE</scope>
    <source>
        <strain evidence="6">CGMCC 1.15425</strain>
    </source>
</reference>
<evidence type="ECO:0000256" key="1">
    <source>
        <dbReference type="ARBA" id="ARBA00010062"/>
    </source>
</evidence>
<comment type="similarity">
    <text evidence="1">Belongs to the leucine-binding protein family.</text>
</comment>
<gene>
    <name evidence="6" type="ORF">GCM10011403_05500</name>
</gene>
<organism evidence="6 7">
    <name type="scientific">Pseudohongiella nitratireducens</name>
    <dbReference type="NCBI Taxonomy" id="1768907"/>
    <lineage>
        <taxon>Bacteria</taxon>
        <taxon>Pseudomonadati</taxon>
        <taxon>Pseudomonadota</taxon>
        <taxon>Gammaproteobacteria</taxon>
        <taxon>Pseudomonadales</taxon>
        <taxon>Pseudohongiellaceae</taxon>
        <taxon>Pseudohongiella</taxon>
    </lineage>
</organism>
<dbReference type="EMBL" id="BMIY01000002">
    <property type="protein sequence ID" value="GGG51249.1"/>
    <property type="molecule type" value="Genomic_DNA"/>
</dbReference>
<evidence type="ECO:0000256" key="2">
    <source>
        <dbReference type="ARBA" id="ARBA00022448"/>
    </source>
</evidence>
<evidence type="ECO:0000256" key="4">
    <source>
        <dbReference type="ARBA" id="ARBA00022970"/>
    </source>
</evidence>
<comment type="caution">
    <text evidence="6">The sequence shown here is derived from an EMBL/GenBank/DDBJ whole genome shotgun (WGS) entry which is preliminary data.</text>
</comment>
<dbReference type="PANTHER" id="PTHR47151:SF2">
    <property type="entry name" value="AMINO ACID BINDING PROTEIN"/>
    <property type="match status" value="1"/>
</dbReference>
<evidence type="ECO:0000313" key="6">
    <source>
        <dbReference type="EMBL" id="GGG51249.1"/>
    </source>
</evidence>
<evidence type="ECO:0000259" key="5">
    <source>
        <dbReference type="Pfam" id="PF13458"/>
    </source>
</evidence>
<evidence type="ECO:0000256" key="3">
    <source>
        <dbReference type="ARBA" id="ARBA00022729"/>
    </source>
</evidence>
<dbReference type="InterPro" id="IPR028081">
    <property type="entry name" value="Leu-bd"/>
</dbReference>
<dbReference type="Proteomes" id="UP000627715">
    <property type="component" value="Unassembled WGS sequence"/>
</dbReference>
<dbReference type="InterPro" id="IPR000709">
    <property type="entry name" value="Leu_Ile_Val-bd"/>
</dbReference>
<dbReference type="CDD" id="cd06342">
    <property type="entry name" value="PBP1_ABC_LIVBP-like"/>
    <property type="match status" value="1"/>
</dbReference>
<keyword evidence="3" id="KW-0732">Signal</keyword>
<feature type="domain" description="Leucine-binding protein" evidence="5">
    <location>
        <begin position="19"/>
        <end position="345"/>
    </location>
</feature>
<accession>A0A917LRE9</accession>
<dbReference type="PRINTS" id="PR00337">
    <property type="entry name" value="LEUILEVALBP"/>
</dbReference>
<dbReference type="Gene3D" id="3.40.50.2300">
    <property type="match status" value="2"/>
</dbReference>
<reference evidence="6" key="1">
    <citation type="journal article" date="2014" name="Int. J. Syst. Evol. Microbiol.">
        <title>Complete genome sequence of Corynebacterium casei LMG S-19264T (=DSM 44701T), isolated from a smear-ripened cheese.</title>
        <authorList>
            <consortium name="US DOE Joint Genome Institute (JGI-PGF)"/>
            <person name="Walter F."/>
            <person name="Albersmeier A."/>
            <person name="Kalinowski J."/>
            <person name="Ruckert C."/>
        </authorList>
    </citation>
    <scope>NUCLEOTIDE SEQUENCE</scope>
    <source>
        <strain evidence="6">CGMCC 1.15425</strain>
    </source>
</reference>
<protein>
    <submittedName>
        <fullName evidence="6">Branched chain amino acid ABC transporter substrate-binding protein</fullName>
    </submittedName>
</protein>
<name>A0A917LRE9_9GAMM</name>
<dbReference type="PANTHER" id="PTHR47151">
    <property type="entry name" value="LEU/ILE/VAL-BINDING ABC TRANSPORTER SUBUNIT"/>
    <property type="match status" value="1"/>
</dbReference>
<dbReference type="InterPro" id="IPR028082">
    <property type="entry name" value="Peripla_BP_I"/>
</dbReference>
<dbReference type="Pfam" id="PF13458">
    <property type="entry name" value="Peripla_BP_6"/>
    <property type="match status" value="1"/>
</dbReference>
<keyword evidence="4" id="KW-0029">Amino-acid transport</keyword>
<dbReference type="SUPFAM" id="SSF53822">
    <property type="entry name" value="Periplasmic binding protein-like I"/>
    <property type="match status" value="1"/>
</dbReference>
<evidence type="ECO:0000313" key="7">
    <source>
        <dbReference type="Proteomes" id="UP000627715"/>
    </source>
</evidence>